<dbReference type="AlphaFoldDB" id="A0A7J7MT33"/>
<dbReference type="PANTHER" id="PTHR13339:SF0">
    <property type="entry name" value="COP9 SIGNALOSOME COMPLEX SUBUNIT 8"/>
    <property type="match status" value="1"/>
</dbReference>
<dbReference type="OrthoDB" id="5351233at2759"/>
<evidence type="ECO:0000313" key="8">
    <source>
        <dbReference type="Proteomes" id="UP000541444"/>
    </source>
</evidence>
<protein>
    <recommendedName>
        <fullName evidence="6">CSN8/PSMD8/EIF3K domain-containing protein</fullName>
    </recommendedName>
</protein>
<keyword evidence="3" id="KW-0963">Cytoplasm</keyword>
<gene>
    <name evidence="7" type="ORF">GIB67_003758</name>
</gene>
<reference evidence="7 8" key="1">
    <citation type="journal article" date="2020" name="IScience">
        <title>Genome Sequencing of the Endangered Kingdonia uniflora (Circaeasteraceae, Ranunculales) Reveals Potential Mechanisms of Evolutionary Specialization.</title>
        <authorList>
            <person name="Sun Y."/>
            <person name="Deng T."/>
            <person name="Zhang A."/>
            <person name="Moore M.J."/>
            <person name="Landis J.B."/>
            <person name="Lin N."/>
            <person name="Zhang H."/>
            <person name="Zhang X."/>
            <person name="Huang J."/>
            <person name="Zhang X."/>
            <person name="Sun H."/>
            <person name="Wang H."/>
        </authorList>
    </citation>
    <scope>NUCLEOTIDE SEQUENCE [LARGE SCALE GENOMIC DNA]</scope>
    <source>
        <strain evidence="7">TB1705</strain>
        <tissue evidence="7">Leaf</tissue>
    </source>
</reference>
<dbReference type="InterPro" id="IPR033464">
    <property type="entry name" value="CSN8_PSD8_EIF3K"/>
</dbReference>
<accession>A0A7J7MT33</accession>
<evidence type="ECO:0000256" key="4">
    <source>
        <dbReference type="ARBA" id="ARBA00022790"/>
    </source>
</evidence>
<feature type="domain" description="CSN8/PSMD8/EIF3K" evidence="6">
    <location>
        <begin position="38"/>
        <end position="115"/>
    </location>
</feature>
<dbReference type="Pfam" id="PF10075">
    <property type="entry name" value="CSN8_PSD8_EIF3K"/>
    <property type="match status" value="1"/>
</dbReference>
<dbReference type="PANTHER" id="PTHR13339">
    <property type="entry name" value="COP9 SIGNALOSOME COMPLEX SUBUNIT 8"/>
    <property type="match status" value="1"/>
</dbReference>
<evidence type="ECO:0000259" key="6">
    <source>
        <dbReference type="Pfam" id="PF10075"/>
    </source>
</evidence>
<dbReference type="GO" id="GO:0005737">
    <property type="term" value="C:cytoplasm"/>
    <property type="evidence" value="ECO:0007669"/>
    <property type="project" value="UniProtKB-SubCell"/>
</dbReference>
<keyword evidence="4" id="KW-0736">Signalosome</keyword>
<evidence type="ECO:0000256" key="1">
    <source>
        <dbReference type="ARBA" id="ARBA00004123"/>
    </source>
</evidence>
<dbReference type="EMBL" id="JACGCM010001252">
    <property type="protein sequence ID" value="KAF6157858.1"/>
    <property type="molecule type" value="Genomic_DNA"/>
</dbReference>
<evidence type="ECO:0000256" key="5">
    <source>
        <dbReference type="ARBA" id="ARBA00023242"/>
    </source>
</evidence>
<evidence type="ECO:0000313" key="7">
    <source>
        <dbReference type="EMBL" id="KAF6157858.1"/>
    </source>
</evidence>
<dbReference type="InterPro" id="IPR033205">
    <property type="entry name" value="COP9_CSN8"/>
</dbReference>
<name>A0A7J7MT33_9MAGN</name>
<dbReference type="GO" id="GO:0010387">
    <property type="term" value="P:COP9 signalosome assembly"/>
    <property type="evidence" value="ECO:0007669"/>
    <property type="project" value="InterPro"/>
</dbReference>
<comment type="subcellular location">
    <subcellularLocation>
        <location evidence="2">Cytoplasm</location>
    </subcellularLocation>
    <subcellularLocation>
        <location evidence="1">Nucleus</location>
    </subcellularLocation>
</comment>
<sequence length="175" mass="19908">MDFSSLKETLESKSYSKIADVCDELMLQVATKGIAFQEDWPYSIHLLGHIFVNDVDNARFLWKIIPSGIKESQPEVVEVWKIGQKLWVRDYAGVHEAIRGFNWSPEVQGVVSVFSGKQVFRMVVTDNGQKFIDRRIQDQRYNTTLRTTSLLGASGTVARVFLTMQAVTRSLTFLS</sequence>
<organism evidence="7 8">
    <name type="scientific">Kingdonia uniflora</name>
    <dbReference type="NCBI Taxonomy" id="39325"/>
    <lineage>
        <taxon>Eukaryota</taxon>
        <taxon>Viridiplantae</taxon>
        <taxon>Streptophyta</taxon>
        <taxon>Embryophyta</taxon>
        <taxon>Tracheophyta</taxon>
        <taxon>Spermatophyta</taxon>
        <taxon>Magnoliopsida</taxon>
        <taxon>Ranunculales</taxon>
        <taxon>Circaeasteraceae</taxon>
        <taxon>Kingdonia</taxon>
    </lineage>
</organism>
<dbReference type="GO" id="GO:0008180">
    <property type="term" value="C:COP9 signalosome"/>
    <property type="evidence" value="ECO:0007669"/>
    <property type="project" value="UniProtKB-KW"/>
</dbReference>
<comment type="caution">
    <text evidence="7">The sequence shown here is derived from an EMBL/GenBank/DDBJ whole genome shotgun (WGS) entry which is preliminary data.</text>
</comment>
<keyword evidence="8" id="KW-1185">Reference proteome</keyword>
<dbReference type="GO" id="GO:0000338">
    <property type="term" value="P:protein deneddylation"/>
    <property type="evidence" value="ECO:0007669"/>
    <property type="project" value="InterPro"/>
</dbReference>
<dbReference type="Proteomes" id="UP000541444">
    <property type="component" value="Unassembled WGS sequence"/>
</dbReference>
<evidence type="ECO:0000256" key="3">
    <source>
        <dbReference type="ARBA" id="ARBA00022490"/>
    </source>
</evidence>
<proteinExistence type="predicted"/>
<keyword evidence="5" id="KW-0539">Nucleus</keyword>
<evidence type="ECO:0000256" key="2">
    <source>
        <dbReference type="ARBA" id="ARBA00004496"/>
    </source>
</evidence>